<protein>
    <submittedName>
        <fullName evidence="2">Uncharacterized protein</fullName>
    </submittedName>
</protein>
<sequence length="22" mass="2688">MKITQSHHQLGLRNKRWKIKAN</sequence>
<feature type="region of interest" description="Disordered" evidence="1">
    <location>
        <begin position="1"/>
        <end position="22"/>
    </location>
</feature>
<proteinExistence type="predicted"/>
<dbReference type="AlphaFoldDB" id="A0A0A9CHS3"/>
<evidence type="ECO:0000256" key="1">
    <source>
        <dbReference type="SAM" id="MobiDB-lite"/>
    </source>
</evidence>
<accession>A0A0A9CHS3</accession>
<reference evidence="2" key="2">
    <citation type="journal article" date="2015" name="Data Brief">
        <title>Shoot transcriptome of the giant reed, Arundo donax.</title>
        <authorList>
            <person name="Barrero R.A."/>
            <person name="Guerrero F.D."/>
            <person name="Moolhuijzen P."/>
            <person name="Goolsby J.A."/>
            <person name="Tidwell J."/>
            <person name="Bellgard S.E."/>
            <person name="Bellgard M.I."/>
        </authorList>
    </citation>
    <scope>NUCLEOTIDE SEQUENCE</scope>
    <source>
        <tissue evidence="2">Shoot tissue taken approximately 20 cm above the soil surface</tissue>
    </source>
</reference>
<reference evidence="2" key="1">
    <citation type="submission" date="2014-09" db="EMBL/GenBank/DDBJ databases">
        <authorList>
            <person name="Magalhaes I.L.F."/>
            <person name="Oliveira U."/>
            <person name="Santos F.R."/>
            <person name="Vidigal T.H.D.A."/>
            <person name="Brescovit A.D."/>
            <person name="Santos A.J."/>
        </authorList>
    </citation>
    <scope>NUCLEOTIDE SEQUENCE</scope>
    <source>
        <tissue evidence="2">Shoot tissue taken approximately 20 cm above the soil surface</tissue>
    </source>
</reference>
<name>A0A0A9CHS3_ARUDO</name>
<dbReference type="EMBL" id="GBRH01224950">
    <property type="protein sequence ID" value="JAD72945.1"/>
    <property type="molecule type" value="Transcribed_RNA"/>
</dbReference>
<organism evidence="2">
    <name type="scientific">Arundo donax</name>
    <name type="common">Giant reed</name>
    <name type="synonym">Donax arundinaceus</name>
    <dbReference type="NCBI Taxonomy" id="35708"/>
    <lineage>
        <taxon>Eukaryota</taxon>
        <taxon>Viridiplantae</taxon>
        <taxon>Streptophyta</taxon>
        <taxon>Embryophyta</taxon>
        <taxon>Tracheophyta</taxon>
        <taxon>Spermatophyta</taxon>
        <taxon>Magnoliopsida</taxon>
        <taxon>Liliopsida</taxon>
        <taxon>Poales</taxon>
        <taxon>Poaceae</taxon>
        <taxon>PACMAD clade</taxon>
        <taxon>Arundinoideae</taxon>
        <taxon>Arundineae</taxon>
        <taxon>Arundo</taxon>
    </lineage>
</organism>
<feature type="compositionally biased region" description="Basic residues" evidence="1">
    <location>
        <begin position="13"/>
        <end position="22"/>
    </location>
</feature>
<evidence type="ECO:0000313" key="2">
    <source>
        <dbReference type="EMBL" id="JAD72945.1"/>
    </source>
</evidence>